<gene>
    <name evidence="3" type="primary">swrC</name>
    <name evidence="3" type="ORF">ERS852470_00096</name>
</gene>
<keyword evidence="2" id="KW-0812">Transmembrane</keyword>
<dbReference type="EMBL" id="CYZV01000001">
    <property type="protein sequence ID" value="CUN51144.1"/>
    <property type="molecule type" value="Genomic_DNA"/>
</dbReference>
<dbReference type="OrthoDB" id="9757876at2"/>
<dbReference type="GO" id="GO:0042910">
    <property type="term" value="F:xenobiotic transmembrane transporter activity"/>
    <property type="evidence" value="ECO:0007669"/>
    <property type="project" value="TreeGrafter"/>
</dbReference>
<keyword evidence="2" id="KW-1133">Transmembrane helix</keyword>
<proteinExistence type="predicted"/>
<dbReference type="PANTHER" id="PTHR32063">
    <property type="match status" value="1"/>
</dbReference>
<dbReference type="Proteomes" id="UP000095558">
    <property type="component" value="Unassembled WGS sequence"/>
</dbReference>
<dbReference type="SUPFAM" id="SSF82693">
    <property type="entry name" value="Multidrug efflux transporter AcrB pore domain, PN1, PN2, PC1 and PC2 subdomains"/>
    <property type="match status" value="2"/>
</dbReference>
<dbReference type="InterPro" id="IPR001036">
    <property type="entry name" value="Acrflvin-R"/>
</dbReference>
<sequence>MLSKFSVKKPFTVFVSVILVVLLGVTSFTKMTTDLLPSMDLPYVVVMTTYPGASPEKVELAVTKPLEQSLATTSGVKNINSISSENSSIIILEFEQSVNMDSILIEMNSYIDLAQAQFDDDVQSPMVMKMNPDMLPIMVASIDVNGLDTKEVTKIVNETVIPAFEKIDGVASVNSIGLVEEKIKIQLNQEKIDSINNKVLASVDEKLAEGKAQLDDAKNQLESGKNQLETQGKEQTAQLAEASAALESGKTQLIEAINSLLLAQNDLENQKADIEQKKNLLDKFLEAQQGVGIEISEKEQELLNELTSGLEAINSGISEITTKKGELETQLTGLADKEKELELGKLTLNQELSKASAQLTNSEAELNKSIKEFEASRDEVYKNAGIGEALSASTISNILKAENFSMPAGYIQEDEEKYLVKVGDELTSLEELENLLLFNIDVEGVGDIYLKDIAEVSYTDNSDEMYAKINGNDGIILSFQKQSTYSTSEVSNKINDTIEELQKNNQDMHITALEDQGIYINIVIHSVLSNLILGGILAIIILLLFLRNIKPTIIIAFSIPISLLFALVMMYFSGVTMNVISLAGLALGVGMLVDNSIVVIENIYRLRNEGMSAIQAAVKGSTQVAGAILASTLTTICVFLPIVFTEGISRQLFTDMGLTIAYSLIASLIVALTLVPTMSSTMLKTTVEKEHKFFNKFIKIYSKALKFALRYKPIFLILVVVLLVSSTVISISRGSSLMPEMDSTQISVSMTMDNDTKTTDLREMSNTIIDRISEIDDVDTIGAMQNSSSMSLMGGGDSKSISLYVILKDDKKLSSKEVGKLIEDKTKDLNCKINVTTSTMDMSALGGSGISLSVEGDDLDKIKEIANDIADIISKVDGTIEVSNGQEDTSLETRITVDKNKAMEYGLTVAQVYQAVAQEISLETTSTSLSINSSDYPVIIAKDSNNTLKRDNIKDLEIKGTKNGNEEKIALSEIATISEENGLSSINHINQTRAITVSAAIDAEHNVGNVSKAVEKEIDKYELPEGYTIEIGGESDSMKQAFGDLILMIAMAIVFIYLIMVAQFQSLLSPFIVLFTIPLAFTGGFLALIITGFELNMISILGFLMLAGIVVNNGIVFVDYVNQLRLGGMKKKEALIEAGKARIRPILMTALTTILGLSTLAMGIGMGADMIQPMAIVTIGGLTYATVLTLFIVPIMYDILHRRELKPIIIEESI</sequence>
<evidence type="ECO:0000256" key="1">
    <source>
        <dbReference type="SAM" id="Coils"/>
    </source>
</evidence>
<organism evidence="3 4">
    <name type="scientific">Clostridium disporicum</name>
    <dbReference type="NCBI Taxonomy" id="84024"/>
    <lineage>
        <taxon>Bacteria</taxon>
        <taxon>Bacillati</taxon>
        <taxon>Bacillota</taxon>
        <taxon>Clostridia</taxon>
        <taxon>Eubacteriales</taxon>
        <taxon>Clostridiaceae</taxon>
        <taxon>Clostridium</taxon>
    </lineage>
</organism>
<dbReference type="AlphaFoldDB" id="A0A173XHG9"/>
<dbReference type="SUPFAM" id="SSF82714">
    <property type="entry name" value="Multidrug efflux transporter AcrB TolC docking domain, DN and DC subdomains"/>
    <property type="match status" value="2"/>
</dbReference>
<feature type="coiled-coil region" evidence="1">
    <location>
        <begin position="345"/>
        <end position="372"/>
    </location>
</feature>
<feature type="transmembrane region" description="Helical" evidence="2">
    <location>
        <begin position="656"/>
        <end position="675"/>
    </location>
</feature>
<feature type="transmembrane region" description="Helical" evidence="2">
    <location>
        <begin position="1045"/>
        <end position="1064"/>
    </location>
</feature>
<keyword evidence="1" id="KW-0175">Coiled coil</keyword>
<feature type="transmembrane region" description="Helical" evidence="2">
    <location>
        <begin position="1143"/>
        <end position="1168"/>
    </location>
</feature>
<accession>A0A173XHG9</accession>
<dbReference type="Gene3D" id="3.30.70.1440">
    <property type="entry name" value="Multidrug efflux transporter AcrB pore domain"/>
    <property type="match status" value="1"/>
</dbReference>
<feature type="coiled-coil region" evidence="1">
    <location>
        <begin position="200"/>
        <end position="287"/>
    </location>
</feature>
<dbReference type="SUPFAM" id="SSF82866">
    <property type="entry name" value="Multidrug efflux transporter AcrB transmembrane domain"/>
    <property type="match status" value="2"/>
</dbReference>
<reference evidence="3 4" key="1">
    <citation type="submission" date="2015-09" db="EMBL/GenBank/DDBJ databases">
        <authorList>
            <consortium name="Pathogen Informatics"/>
        </authorList>
    </citation>
    <scope>NUCLEOTIDE SEQUENCE [LARGE SCALE GENOMIC DNA]</scope>
    <source>
        <strain evidence="3 4">2789STDY5834855</strain>
    </source>
</reference>
<feature type="transmembrane region" description="Helical" evidence="2">
    <location>
        <begin position="1174"/>
        <end position="1197"/>
    </location>
</feature>
<dbReference type="GO" id="GO:0005886">
    <property type="term" value="C:plasma membrane"/>
    <property type="evidence" value="ECO:0007669"/>
    <property type="project" value="TreeGrafter"/>
</dbReference>
<dbReference type="Gene3D" id="1.20.1640.10">
    <property type="entry name" value="Multidrug efflux transporter AcrB transmembrane domain"/>
    <property type="match status" value="3"/>
</dbReference>
<dbReference type="PRINTS" id="PR00702">
    <property type="entry name" value="ACRIFLAVINRP"/>
</dbReference>
<feature type="transmembrane region" description="Helical" evidence="2">
    <location>
        <begin position="518"/>
        <end position="546"/>
    </location>
</feature>
<feature type="transmembrane region" description="Helical" evidence="2">
    <location>
        <begin position="1071"/>
        <end position="1091"/>
    </location>
</feature>
<dbReference type="RefSeq" id="WP_055274863.1">
    <property type="nucleotide sequence ID" value="NZ_CYZV01000001.1"/>
</dbReference>
<protein>
    <submittedName>
        <fullName evidence="3">Acriflavin resistance protein</fullName>
    </submittedName>
</protein>
<evidence type="ECO:0000313" key="3">
    <source>
        <dbReference type="EMBL" id="CUN51144.1"/>
    </source>
</evidence>
<name>A0A173XHG9_9CLOT</name>
<feature type="transmembrane region" description="Helical" evidence="2">
    <location>
        <begin position="1097"/>
        <end position="1122"/>
    </location>
</feature>
<dbReference type="Gene3D" id="3.30.70.1320">
    <property type="entry name" value="Multidrug efflux transporter AcrB pore domain like"/>
    <property type="match status" value="2"/>
</dbReference>
<keyword evidence="2" id="KW-0472">Membrane</keyword>
<evidence type="ECO:0000256" key="2">
    <source>
        <dbReference type="SAM" id="Phobius"/>
    </source>
</evidence>
<dbReference type="Gene3D" id="3.30.70.1430">
    <property type="entry name" value="Multidrug efflux transporter AcrB pore domain"/>
    <property type="match status" value="2"/>
</dbReference>
<dbReference type="InterPro" id="IPR027463">
    <property type="entry name" value="AcrB_DN_DC_subdom"/>
</dbReference>
<dbReference type="PANTHER" id="PTHR32063:SF0">
    <property type="entry name" value="SWARMING MOTILITY PROTEIN SWRC"/>
    <property type="match status" value="1"/>
</dbReference>
<feature type="transmembrane region" description="Helical" evidence="2">
    <location>
        <begin position="579"/>
        <end position="604"/>
    </location>
</feature>
<evidence type="ECO:0000313" key="4">
    <source>
        <dbReference type="Proteomes" id="UP000095558"/>
    </source>
</evidence>
<dbReference type="Gene3D" id="3.30.2090.10">
    <property type="entry name" value="Multidrug efflux transporter AcrB TolC docking domain, DN and DC subdomains"/>
    <property type="match status" value="3"/>
</dbReference>
<dbReference type="Pfam" id="PF00873">
    <property type="entry name" value="ACR_tran"/>
    <property type="match status" value="2"/>
</dbReference>
<feature type="transmembrane region" description="Helical" evidence="2">
    <location>
        <begin position="553"/>
        <end position="573"/>
    </location>
</feature>
<feature type="transmembrane region" description="Helical" evidence="2">
    <location>
        <begin position="713"/>
        <end position="731"/>
    </location>
</feature>
<feature type="transmembrane region" description="Helical" evidence="2">
    <location>
        <begin position="624"/>
        <end position="644"/>
    </location>
</feature>